<dbReference type="Pfam" id="PF12833">
    <property type="entry name" value="HTH_18"/>
    <property type="match status" value="1"/>
</dbReference>
<name>F2JXN3_MARM1</name>
<dbReference type="PANTHER" id="PTHR43280">
    <property type="entry name" value="ARAC-FAMILY TRANSCRIPTIONAL REGULATOR"/>
    <property type="match status" value="1"/>
</dbReference>
<evidence type="ECO:0000256" key="3">
    <source>
        <dbReference type="ARBA" id="ARBA00023159"/>
    </source>
</evidence>
<dbReference type="InterPro" id="IPR003313">
    <property type="entry name" value="AraC-bd"/>
</dbReference>
<gene>
    <name evidence="6" type="ordered locus">Marme_3821</name>
</gene>
<dbReference type="KEGG" id="mme:Marme_3821"/>
<protein>
    <submittedName>
        <fullName evidence="6">Transcriptional regulator, AraC family</fullName>
    </submittedName>
</protein>
<evidence type="ECO:0000313" key="7">
    <source>
        <dbReference type="Proteomes" id="UP000001062"/>
    </source>
</evidence>
<dbReference type="PROSITE" id="PS01124">
    <property type="entry name" value="HTH_ARAC_FAMILY_2"/>
    <property type="match status" value="1"/>
</dbReference>
<evidence type="ECO:0000256" key="1">
    <source>
        <dbReference type="ARBA" id="ARBA00023015"/>
    </source>
</evidence>
<dbReference type="Gene3D" id="1.10.10.60">
    <property type="entry name" value="Homeodomain-like"/>
    <property type="match status" value="1"/>
</dbReference>
<dbReference type="GO" id="GO:0043565">
    <property type="term" value="F:sequence-specific DNA binding"/>
    <property type="evidence" value="ECO:0007669"/>
    <property type="project" value="InterPro"/>
</dbReference>
<dbReference type="SUPFAM" id="SSF46689">
    <property type="entry name" value="Homeodomain-like"/>
    <property type="match status" value="1"/>
</dbReference>
<dbReference type="HOGENOM" id="CLU_000445_88_2_6"/>
<feature type="domain" description="HTH araC/xylS-type" evidence="5">
    <location>
        <begin position="201"/>
        <end position="299"/>
    </location>
</feature>
<dbReference type="SMART" id="SM00342">
    <property type="entry name" value="HTH_ARAC"/>
    <property type="match status" value="1"/>
</dbReference>
<dbReference type="EMBL" id="CP002583">
    <property type="protein sequence ID" value="ADZ93031.1"/>
    <property type="molecule type" value="Genomic_DNA"/>
</dbReference>
<keyword evidence="3" id="KW-0010">Activator</keyword>
<dbReference type="InterPro" id="IPR037923">
    <property type="entry name" value="HTH-like"/>
</dbReference>
<accession>F2JXN3</accession>
<keyword evidence="1" id="KW-0805">Transcription regulation</keyword>
<dbReference type="RefSeq" id="WP_013662933.1">
    <property type="nucleotide sequence ID" value="NC_015276.1"/>
</dbReference>
<evidence type="ECO:0000256" key="2">
    <source>
        <dbReference type="ARBA" id="ARBA00023125"/>
    </source>
</evidence>
<dbReference type="PRINTS" id="PR00032">
    <property type="entry name" value="HTHARAC"/>
</dbReference>
<dbReference type="PATRIC" id="fig|717774.3.peg.3936"/>
<organism evidence="6 7">
    <name type="scientific">Marinomonas mediterranea (strain ATCC 700492 / JCM 21426 / NBRC 103028 / MMB-1)</name>
    <dbReference type="NCBI Taxonomy" id="717774"/>
    <lineage>
        <taxon>Bacteria</taxon>
        <taxon>Pseudomonadati</taxon>
        <taxon>Pseudomonadota</taxon>
        <taxon>Gammaproteobacteria</taxon>
        <taxon>Oceanospirillales</taxon>
        <taxon>Oceanospirillaceae</taxon>
        <taxon>Marinomonas</taxon>
    </lineage>
</organism>
<dbReference type="eggNOG" id="COG2207">
    <property type="taxonomic scope" value="Bacteria"/>
</dbReference>
<reference evidence="6 7" key="1">
    <citation type="journal article" date="2012" name="Stand. Genomic Sci.">
        <title>Complete genome sequence of the melanogenic marine bacterium Marinomonas mediterranea type strain (MMB-1(T)).</title>
        <authorList>
            <person name="Lucas-Elio P."/>
            <person name="Goodwin L."/>
            <person name="Woyke T."/>
            <person name="Pitluck S."/>
            <person name="Nolan M."/>
            <person name="Kyrpides N.C."/>
            <person name="Detter J.C."/>
            <person name="Copeland A."/>
            <person name="Teshima H."/>
            <person name="Bruce D."/>
            <person name="Detter C."/>
            <person name="Tapia R."/>
            <person name="Han S."/>
            <person name="Land M.L."/>
            <person name="Ivanova N."/>
            <person name="Mikhailova N."/>
            <person name="Johnston A.W."/>
            <person name="Sanchez-Amat A."/>
        </authorList>
    </citation>
    <scope>NUCLEOTIDE SEQUENCE [LARGE SCALE GENOMIC DNA]</scope>
    <source>
        <strain evidence="7">ATCC 700492 / JCM 21426 / NBRC 103028 / MMB-1</strain>
    </source>
</reference>
<dbReference type="SUPFAM" id="SSF51215">
    <property type="entry name" value="Regulatory protein AraC"/>
    <property type="match status" value="1"/>
</dbReference>
<dbReference type="GO" id="GO:0003700">
    <property type="term" value="F:DNA-binding transcription factor activity"/>
    <property type="evidence" value="ECO:0007669"/>
    <property type="project" value="InterPro"/>
</dbReference>
<keyword evidence="7" id="KW-1185">Reference proteome</keyword>
<evidence type="ECO:0000259" key="5">
    <source>
        <dbReference type="PROSITE" id="PS01124"/>
    </source>
</evidence>
<dbReference type="Pfam" id="PF02311">
    <property type="entry name" value="AraC_binding"/>
    <property type="match status" value="1"/>
</dbReference>
<dbReference type="OrthoDB" id="9814125at2"/>
<dbReference type="InterPro" id="IPR009057">
    <property type="entry name" value="Homeodomain-like_sf"/>
</dbReference>
<keyword evidence="2" id="KW-0238">DNA-binding</keyword>
<dbReference type="PANTHER" id="PTHR43280:SF32">
    <property type="entry name" value="TRANSCRIPTIONAL REGULATORY PROTEIN"/>
    <property type="match status" value="1"/>
</dbReference>
<evidence type="ECO:0000313" key="6">
    <source>
        <dbReference type="EMBL" id="ADZ93031.1"/>
    </source>
</evidence>
<dbReference type="InterPro" id="IPR020449">
    <property type="entry name" value="Tscrpt_reg_AraC-type_HTH"/>
</dbReference>
<dbReference type="STRING" id="717774.Marme_3821"/>
<proteinExistence type="predicted"/>
<sequence length="306" mass="35449">MKKTGSTNSNNLVPNVDFRPPSKQGYHFEIRNLETVVSVITDPSTRNRKPLSPNPIEPHRITFHLLLFLTDGKLCHRLDDQKVTLVPNQAIMIHPDQVHAFTYDSQSPKGYMLFLSKEVWPELAETKPVHWSALYHPTHKIEPKDSVSILALFELLDKELKSGKQTRRFPYLTLSALLNLLFERWPTTACIQSERSVKHYLAFRTLLEQEYANTRDANVYADKLGVSYKTLNELCKTFTKQTAKSVIDEFVILEAKRQLLTSDSSLFNIALSLGFQENSNFNKFFRRHIGITPQEYRKLDRQKVRD</sequence>
<evidence type="ECO:0000256" key="4">
    <source>
        <dbReference type="ARBA" id="ARBA00023163"/>
    </source>
</evidence>
<dbReference type="Proteomes" id="UP000001062">
    <property type="component" value="Chromosome"/>
</dbReference>
<dbReference type="AlphaFoldDB" id="F2JXN3"/>
<dbReference type="InterPro" id="IPR018060">
    <property type="entry name" value="HTH_AraC"/>
</dbReference>
<keyword evidence="4" id="KW-0804">Transcription</keyword>